<dbReference type="EMBL" id="CAUYUJ010015160">
    <property type="protein sequence ID" value="CAK0850522.1"/>
    <property type="molecule type" value="Genomic_DNA"/>
</dbReference>
<keyword evidence="3" id="KW-1185">Reference proteome</keyword>
<feature type="compositionally biased region" description="Pro residues" evidence="1">
    <location>
        <begin position="1"/>
        <end position="10"/>
    </location>
</feature>
<feature type="compositionally biased region" description="Polar residues" evidence="1">
    <location>
        <begin position="20"/>
        <end position="38"/>
    </location>
</feature>
<gene>
    <name evidence="2" type="ORF">PCOR1329_LOCUS42929</name>
</gene>
<organism evidence="2 3">
    <name type="scientific">Prorocentrum cordatum</name>
    <dbReference type="NCBI Taxonomy" id="2364126"/>
    <lineage>
        <taxon>Eukaryota</taxon>
        <taxon>Sar</taxon>
        <taxon>Alveolata</taxon>
        <taxon>Dinophyceae</taxon>
        <taxon>Prorocentrales</taxon>
        <taxon>Prorocentraceae</taxon>
        <taxon>Prorocentrum</taxon>
    </lineage>
</organism>
<evidence type="ECO:0000313" key="2">
    <source>
        <dbReference type="EMBL" id="CAK0850522.1"/>
    </source>
</evidence>
<protein>
    <submittedName>
        <fullName evidence="2">Uncharacterized protein</fullName>
    </submittedName>
</protein>
<feature type="region of interest" description="Disordered" evidence="1">
    <location>
        <begin position="1"/>
        <end position="50"/>
    </location>
</feature>
<name>A0ABN9TXP2_9DINO</name>
<dbReference type="Proteomes" id="UP001189429">
    <property type="component" value="Unassembled WGS sequence"/>
</dbReference>
<reference evidence="2" key="1">
    <citation type="submission" date="2023-10" db="EMBL/GenBank/DDBJ databases">
        <authorList>
            <person name="Chen Y."/>
            <person name="Shah S."/>
            <person name="Dougan E. K."/>
            <person name="Thang M."/>
            <person name="Chan C."/>
        </authorList>
    </citation>
    <scope>NUCLEOTIDE SEQUENCE [LARGE SCALE GENOMIC DNA]</scope>
</reference>
<evidence type="ECO:0000313" key="3">
    <source>
        <dbReference type="Proteomes" id="UP001189429"/>
    </source>
</evidence>
<comment type="caution">
    <text evidence="2">The sequence shown here is derived from an EMBL/GenBank/DDBJ whole genome shotgun (WGS) entry which is preliminary data.</text>
</comment>
<proteinExistence type="predicted"/>
<sequence length="112" mass="12375">MRMPAAPNPTTPHYIHIATAQESPRTAQETLKTAQTGPQRRPREAQDWEIQPPCAGEKTKTLCMPQLQRVRQMALMEEKMAELKANASAGCPPEVFQAARVILQGGVNLLSK</sequence>
<accession>A0ABN9TXP2</accession>
<evidence type="ECO:0000256" key="1">
    <source>
        <dbReference type="SAM" id="MobiDB-lite"/>
    </source>
</evidence>